<organism evidence="2 3">
    <name type="scientific">Fraxinus pennsylvanica</name>
    <dbReference type="NCBI Taxonomy" id="56036"/>
    <lineage>
        <taxon>Eukaryota</taxon>
        <taxon>Viridiplantae</taxon>
        <taxon>Streptophyta</taxon>
        <taxon>Embryophyta</taxon>
        <taxon>Tracheophyta</taxon>
        <taxon>Spermatophyta</taxon>
        <taxon>Magnoliopsida</taxon>
        <taxon>eudicotyledons</taxon>
        <taxon>Gunneridae</taxon>
        <taxon>Pentapetalae</taxon>
        <taxon>asterids</taxon>
        <taxon>lamiids</taxon>
        <taxon>Lamiales</taxon>
        <taxon>Oleaceae</taxon>
        <taxon>Oleeae</taxon>
        <taxon>Fraxinus</taxon>
    </lineage>
</organism>
<evidence type="ECO:0000256" key="1">
    <source>
        <dbReference type="SAM" id="SignalP"/>
    </source>
</evidence>
<evidence type="ECO:0000313" key="2">
    <source>
        <dbReference type="EMBL" id="CAI9787613.1"/>
    </source>
</evidence>
<dbReference type="Proteomes" id="UP000834106">
    <property type="component" value="Chromosome 23"/>
</dbReference>
<feature type="signal peptide" evidence="1">
    <location>
        <begin position="1"/>
        <end position="21"/>
    </location>
</feature>
<proteinExistence type="predicted"/>
<evidence type="ECO:0008006" key="4">
    <source>
        <dbReference type="Google" id="ProtNLM"/>
    </source>
</evidence>
<gene>
    <name evidence="2" type="ORF">FPE_LOCUS35043</name>
</gene>
<keyword evidence="3" id="KW-1185">Reference proteome</keyword>
<dbReference type="EMBL" id="OU503058">
    <property type="protein sequence ID" value="CAI9787613.1"/>
    <property type="molecule type" value="Genomic_DNA"/>
</dbReference>
<keyword evidence="1" id="KW-0732">Signal</keyword>
<reference evidence="2" key="1">
    <citation type="submission" date="2023-05" db="EMBL/GenBank/DDBJ databases">
        <authorList>
            <person name="Huff M."/>
        </authorList>
    </citation>
    <scope>NUCLEOTIDE SEQUENCE</scope>
</reference>
<evidence type="ECO:0000313" key="3">
    <source>
        <dbReference type="Proteomes" id="UP000834106"/>
    </source>
</evidence>
<protein>
    <recommendedName>
        <fullName evidence="4">Secreted protein</fullName>
    </recommendedName>
</protein>
<feature type="chain" id="PRO_5042021506" description="Secreted protein" evidence="1">
    <location>
        <begin position="22"/>
        <end position="143"/>
    </location>
</feature>
<sequence length="143" mass="16548">MTEHWQHMASMLSALTSAVWCYGMLPRTSSSAHATDHNTTIKEGLLEGRLHWLCSFHGLKQISELVKLHGGLNYIEFASILYEFVDLSRKTLILHYSICNRATFWHDTAIPLLCISNVKRYHTLRRCFNLLLEFRTCMIHVIA</sequence>
<name>A0AAD2AGB9_9LAMI</name>
<dbReference type="AlphaFoldDB" id="A0AAD2AGB9"/>
<accession>A0AAD2AGB9</accession>